<proteinExistence type="predicted"/>
<dbReference type="EMBL" id="CP115174">
    <property type="protein sequence ID" value="WBO24469.1"/>
    <property type="molecule type" value="Genomic_DNA"/>
</dbReference>
<dbReference type="PROSITE" id="PS50110">
    <property type="entry name" value="RESPONSE_REGULATORY"/>
    <property type="match status" value="1"/>
</dbReference>
<gene>
    <name evidence="3" type="ORF">PBT88_10380</name>
</gene>
<dbReference type="Proteomes" id="UP001210865">
    <property type="component" value="Chromosome"/>
</dbReference>
<dbReference type="SMART" id="SM00448">
    <property type="entry name" value="REC"/>
    <property type="match status" value="1"/>
</dbReference>
<feature type="domain" description="Response regulatory" evidence="2">
    <location>
        <begin position="7"/>
        <end position="118"/>
    </location>
</feature>
<organism evidence="3 4">
    <name type="scientific">Sphingomonas abietis</name>
    <dbReference type="NCBI Taxonomy" id="3012344"/>
    <lineage>
        <taxon>Bacteria</taxon>
        <taxon>Pseudomonadati</taxon>
        <taxon>Pseudomonadota</taxon>
        <taxon>Alphaproteobacteria</taxon>
        <taxon>Sphingomonadales</taxon>
        <taxon>Sphingomonadaceae</taxon>
        <taxon>Sphingomonas</taxon>
    </lineage>
</organism>
<dbReference type="RefSeq" id="WP_270079091.1">
    <property type="nucleotide sequence ID" value="NZ_CP115174.1"/>
</dbReference>
<sequence length="120" mass="12795">MECCMCHVLVIEDDFLIADHICQLMELAGATSIDQAATEGEAIAAARAHPPAIIVSDVRLAEGTGPFAVQAILAEHGEVPVIFVTGTPDACHPRTAPMIILTKPIQDRLLMATFKEHAPI</sequence>
<keyword evidence="1" id="KW-0597">Phosphoprotein</keyword>
<dbReference type="InterPro" id="IPR001789">
    <property type="entry name" value="Sig_transdc_resp-reg_receiver"/>
</dbReference>
<dbReference type="InterPro" id="IPR011006">
    <property type="entry name" value="CheY-like_superfamily"/>
</dbReference>
<protein>
    <submittedName>
        <fullName evidence="3">Response regulator</fullName>
    </submittedName>
</protein>
<evidence type="ECO:0000313" key="4">
    <source>
        <dbReference type="Proteomes" id="UP001210865"/>
    </source>
</evidence>
<accession>A0ABY7NSE7</accession>
<reference evidence="3 4" key="1">
    <citation type="submission" date="2022-12" db="EMBL/GenBank/DDBJ databases">
        <title>Sphingomonas abieness sp. nov., an endophytic bacterium isolated from Abies koreana.</title>
        <authorList>
            <person name="Jiang L."/>
            <person name="Lee J."/>
        </authorList>
    </citation>
    <scope>NUCLEOTIDE SEQUENCE [LARGE SCALE GENOMIC DNA]</scope>
    <source>
        <strain evidence="4">PAMB 00755</strain>
    </source>
</reference>
<evidence type="ECO:0000256" key="1">
    <source>
        <dbReference type="PROSITE-ProRule" id="PRU00169"/>
    </source>
</evidence>
<keyword evidence="4" id="KW-1185">Reference proteome</keyword>
<dbReference type="Gene3D" id="3.40.50.2300">
    <property type="match status" value="1"/>
</dbReference>
<feature type="modified residue" description="4-aspartylphosphate" evidence="1">
    <location>
        <position position="57"/>
    </location>
</feature>
<dbReference type="SUPFAM" id="SSF52172">
    <property type="entry name" value="CheY-like"/>
    <property type="match status" value="1"/>
</dbReference>
<evidence type="ECO:0000259" key="2">
    <source>
        <dbReference type="PROSITE" id="PS50110"/>
    </source>
</evidence>
<evidence type="ECO:0000313" key="3">
    <source>
        <dbReference type="EMBL" id="WBO24469.1"/>
    </source>
</evidence>
<name>A0ABY7NSE7_9SPHN</name>
<dbReference type="Pfam" id="PF00072">
    <property type="entry name" value="Response_reg"/>
    <property type="match status" value="1"/>
</dbReference>